<dbReference type="InterPro" id="IPR048685">
    <property type="entry name" value="COG3_C"/>
</dbReference>
<dbReference type="AlphaFoldDB" id="K0RMA6"/>
<dbReference type="GO" id="GO:0007030">
    <property type="term" value="P:Golgi organization"/>
    <property type="evidence" value="ECO:0007669"/>
    <property type="project" value="TreeGrafter"/>
</dbReference>
<protein>
    <recommendedName>
        <fullName evidence="2">Conserved oligomeric Golgi complex subunit 3 C-terminal domain-containing protein</fullName>
    </recommendedName>
</protein>
<accession>K0RMA6</accession>
<dbReference type="PANTHER" id="PTHR13302">
    <property type="entry name" value="CONSERVED OLIGOMERIC GOLGI COMPLEX COMPONENT 3"/>
    <property type="match status" value="1"/>
</dbReference>
<feature type="non-terminal residue" evidence="3">
    <location>
        <position position="1"/>
    </location>
</feature>
<feature type="domain" description="Conserved oligomeric Golgi complex subunit 3 C-terminal" evidence="2">
    <location>
        <begin position="71"/>
        <end position="393"/>
    </location>
</feature>
<dbReference type="GO" id="GO:0006886">
    <property type="term" value="P:intracellular protein transport"/>
    <property type="evidence" value="ECO:0007669"/>
    <property type="project" value="InterPro"/>
</dbReference>
<evidence type="ECO:0000259" key="2">
    <source>
        <dbReference type="Pfam" id="PF20671"/>
    </source>
</evidence>
<proteinExistence type="predicted"/>
<feature type="region of interest" description="Disordered" evidence="1">
    <location>
        <begin position="174"/>
        <end position="214"/>
    </location>
</feature>
<dbReference type="GO" id="GO:0017119">
    <property type="term" value="C:Golgi transport complex"/>
    <property type="evidence" value="ECO:0007669"/>
    <property type="project" value="TreeGrafter"/>
</dbReference>
<keyword evidence="4" id="KW-1185">Reference proteome</keyword>
<dbReference type="OrthoDB" id="296793at2759"/>
<dbReference type="Proteomes" id="UP000266841">
    <property type="component" value="Unassembled WGS sequence"/>
</dbReference>
<dbReference type="Pfam" id="PF20671">
    <property type="entry name" value="COG3_C"/>
    <property type="match status" value="1"/>
</dbReference>
<feature type="region of interest" description="Disordered" evidence="1">
    <location>
        <begin position="340"/>
        <end position="379"/>
    </location>
</feature>
<dbReference type="eggNOG" id="KOG2604">
    <property type="taxonomic scope" value="Eukaryota"/>
</dbReference>
<dbReference type="InterPro" id="IPR007265">
    <property type="entry name" value="COG_su3"/>
</dbReference>
<sequence>RGGTGYAAAQPYDPRAGGSAEYYRRACALQDAALELLRVGVADRISQTSAQVQDTLNLPRVPIAADKLEASLVYTRFHGISRRSNALLSVARERLDALGPGSVASSSYEDLMSLCRGAYCSAREALLTSTVRMHMDTLRERHGLVGMTRLASVFLIRLCNVETALYLDFFGDPSRRQQSRRRPSSGAVDADGNDDGQAAEDGPAMRRLGSQSASASRSALSDDPAFRDAEFQSCLGSLCSALHRTVRRGLVSVLDLDVLCQVVSVLREERAAANASPVTTAAARAVSGVIQDAQERLIFCANSSLHREVVKFRPGKGDLDYPGKLLPPGEKAAAAGAIVIDDGDGGEGTADEGEAKAPDVPTGDADAKPSQTTGGVDDAVAAQLKVYESWFPPHAERPADTLQDLPGRRAAGL</sequence>
<evidence type="ECO:0000313" key="3">
    <source>
        <dbReference type="EMBL" id="EJK47862.1"/>
    </source>
</evidence>
<comment type="caution">
    <text evidence="3">The sequence shown here is derived from an EMBL/GenBank/DDBJ whole genome shotgun (WGS) entry which is preliminary data.</text>
</comment>
<dbReference type="GO" id="GO:0005801">
    <property type="term" value="C:cis-Golgi network"/>
    <property type="evidence" value="ECO:0007669"/>
    <property type="project" value="InterPro"/>
</dbReference>
<organism evidence="3 4">
    <name type="scientific">Thalassiosira oceanica</name>
    <name type="common">Marine diatom</name>
    <dbReference type="NCBI Taxonomy" id="159749"/>
    <lineage>
        <taxon>Eukaryota</taxon>
        <taxon>Sar</taxon>
        <taxon>Stramenopiles</taxon>
        <taxon>Ochrophyta</taxon>
        <taxon>Bacillariophyta</taxon>
        <taxon>Coscinodiscophyceae</taxon>
        <taxon>Thalassiosirophycidae</taxon>
        <taxon>Thalassiosirales</taxon>
        <taxon>Thalassiosiraceae</taxon>
        <taxon>Thalassiosira</taxon>
    </lineage>
</organism>
<evidence type="ECO:0000256" key="1">
    <source>
        <dbReference type="SAM" id="MobiDB-lite"/>
    </source>
</evidence>
<evidence type="ECO:0000313" key="4">
    <source>
        <dbReference type="Proteomes" id="UP000266841"/>
    </source>
</evidence>
<feature type="region of interest" description="Disordered" evidence="1">
    <location>
        <begin position="391"/>
        <end position="413"/>
    </location>
</feature>
<name>K0RMA6_THAOC</name>
<gene>
    <name evidence="3" type="ORF">THAOC_33391</name>
</gene>
<dbReference type="GO" id="GO:0016020">
    <property type="term" value="C:membrane"/>
    <property type="evidence" value="ECO:0007669"/>
    <property type="project" value="InterPro"/>
</dbReference>
<reference evidence="3 4" key="1">
    <citation type="journal article" date="2012" name="Genome Biol.">
        <title>Genome and low-iron response of an oceanic diatom adapted to chronic iron limitation.</title>
        <authorList>
            <person name="Lommer M."/>
            <person name="Specht M."/>
            <person name="Roy A.S."/>
            <person name="Kraemer L."/>
            <person name="Andreson R."/>
            <person name="Gutowska M.A."/>
            <person name="Wolf J."/>
            <person name="Bergner S.V."/>
            <person name="Schilhabel M.B."/>
            <person name="Klostermeier U.C."/>
            <person name="Beiko R.G."/>
            <person name="Rosenstiel P."/>
            <person name="Hippler M."/>
            <person name="Laroche J."/>
        </authorList>
    </citation>
    <scope>NUCLEOTIDE SEQUENCE [LARGE SCALE GENOMIC DNA]</scope>
    <source>
        <strain evidence="3 4">CCMP1005</strain>
    </source>
</reference>
<dbReference type="PANTHER" id="PTHR13302:SF8">
    <property type="entry name" value="CONSERVED OLIGOMERIC GOLGI COMPLEX SUBUNIT 3"/>
    <property type="match status" value="1"/>
</dbReference>
<feature type="compositionally biased region" description="Acidic residues" evidence="1">
    <location>
        <begin position="341"/>
        <end position="352"/>
    </location>
</feature>
<dbReference type="GO" id="GO:0006891">
    <property type="term" value="P:intra-Golgi vesicle-mediated transport"/>
    <property type="evidence" value="ECO:0007669"/>
    <property type="project" value="TreeGrafter"/>
</dbReference>
<dbReference type="EMBL" id="AGNL01046543">
    <property type="protein sequence ID" value="EJK47862.1"/>
    <property type="molecule type" value="Genomic_DNA"/>
</dbReference>